<evidence type="ECO:0000313" key="5">
    <source>
        <dbReference type="Proteomes" id="UP000581688"/>
    </source>
</evidence>
<dbReference type="AlphaFoldDB" id="A0A841Q226"/>
<sequence length="235" mass="26524">MANIHEGENQLKAQANKSLTLAIFFLAFPAIYFLVFSQGFHFDGFFHLVPILLGGIGVHFLHRFQALRSGIKGESRTANVLRGLPDGYEVFSSVSLSTKEGTAEYDHIIAGENGLFVVEVKNHNGTIKGSEEEHSWTQHKVGQKGGQYSKQMRNPVKQVRRQVYILSNHLKENGVNVWIEGVVFFSNPKTKVHVRTEKTPVFHSPEQLSHYLNTYVPKRKADNVVLEKVKSLLLK</sequence>
<evidence type="ECO:0000259" key="3">
    <source>
        <dbReference type="PROSITE" id="PS50965"/>
    </source>
</evidence>
<keyword evidence="2" id="KW-0812">Transmembrane</keyword>
<feature type="domain" description="NERD" evidence="3">
    <location>
        <begin position="69"/>
        <end position="189"/>
    </location>
</feature>
<reference evidence="4 5" key="1">
    <citation type="submission" date="2020-08" db="EMBL/GenBank/DDBJ databases">
        <title>Genomic Encyclopedia of Type Strains, Phase IV (KMG-IV): sequencing the most valuable type-strain genomes for metagenomic binning, comparative biology and taxonomic classification.</title>
        <authorList>
            <person name="Goeker M."/>
        </authorList>
    </citation>
    <scope>NUCLEOTIDE SEQUENCE [LARGE SCALE GENOMIC DNA]</scope>
    <source>
        <strain evidence="4 5">DSM 19612</strain>
    </source>
</reference>
<evidence type="ECO:0000256" key="2">
    <source>
        <dbReference type="SAM" id="Phobius"/>
    </source>
</evidence>
<keyword evidence="2" id="KW-0472">Membrane</keyword>
<proteinExistence type="predicted"/>
<keyword evidence="5" id="KW-1185">Reference proteome</keyword>
<evidence type="ECO:0000256" key="1">
    <source>
        <dbReference type="SAM" id="MobiDB-lite"/>
    </source>
</evidence>
<dbReference type="Proteomes" id="UP000581688">
    <property type="component" value="Unassembled WGS sequence"/>
</dbReference>
<protein>
    <recommendedName>
        <fullName evidence="3">NERD domain-containing protein</fullName>
    </recommendedName>
</protein>
<dbReference type="RefSeq" id="WP_174495176.1">
    <property type="nucleotide sequence ID" value="NZ_CADDWK010000003.1"/>
</dbReference>
<dbReference type="EMBL" id="JACHGH010000003">
    <property type="protein sequence ID" value="MBB6452603.1"/>
    <property type="molecule type" value="Genomic_DNA"/>
</dbReference>
<dbReference type="PANTHER" id="PTHR35287:SF1">
    <property type="entry name" value="SI:ZFOS-911D5.4"/>
    <property type="match status" value="1"/>
</dbReference>
<dbReference type="InterPro" id="IPR011528">
    <property type="entry name" value="NERD"/>
</dbReference>
<accession>A0A841Q226</accession>
<feature type="transmembrane region" description="Helical" evidence="2">
    <location>
        <begin position="21"/>
        <end position="39"/>
    </location>
</feature>
<name>A0A841Q226_9BACI</name>
<organism evidence="4 5">
    <name type="scientific">Salirhabdus euzebyi</name>
    <dbReference type="NCBI Taxonomy" id="394506"/>
    <lineage>
        <taxon>Bacteria</taxon>
        <taxon>Bacillati</taxon>
        <taxon>Bacillota</taxon>
        <taxon>Bacilli</taxon>
        <taxon>Bacillales</taxon>
        <taxon>Bacillaceae</taxon>
        <taxon>Salirhabdus</taxon>
    </lineage>
</organism>
<comment type="caution">
    <text evidence="4">The sequence shown here is derived from an EMBL/GenBank/DDBJ whole genome shotgun (WGS) entry which is preliminary data.</text>
</comment>
<feature type="transmembrane region" description="Helical" evidence="2">
    <location>
        <begin position="45"/>
        <end position="62"/>
    </location>
</feature>
<evidence type="ECO:0000313" key="4">
    <source>
        <dbReference type="EMBL" id="MBB6452603.1"/>
    </source>
</evidence>
<dbReference type="PROSITE" id="PS50965">
    <property type="entry name" value="NERD"/>
    <property type="match status" value="1"/>
</dbReference>
<keyword evidence="2" id="KW-1133">Transmembrane helix</keyword>
<dbReference type="PANTHER" id="PTHR35287">
    <property type="entry name" value="SI:ZFOS-911D5.4"/>
    <property type="match status" value="1"/>
</dbReference>
<gene>
    <name evidence="4" type="ORF">HNQ94_001049</name>
</gene>
<feature type="region of interest" description="Disordered" evidence="1">
    <location>
        <begin position="130"/>
        <end position="150"/>
    </location>
</feature>
<dbReference type="Pfam" id="PF08378">
    <property type="entry name" value="NERD"/>
    <property type="match status" value="1"/>
</dbReference>